<dbReference type="EMBL" id="KN822954">
    <property type="protein sequence ID" value="KIO32552.1"/>
    <property type="molecule type" value="Genomic_DNA"/>
</dbReference>
<evidence type="ECO:0000313" key="1">
    <source>
        <dbReference type="EMBL" id="KIO32552.1"/>
    </source>
</evidence>
<accession>A0A0C3MFP8</accession>
<evidence type="ECO:0000313" key="2">
    <source>
        <dbReference type="Proteomes" id="UP000054248"/>
    </source>
</evidence>
<reference evidence="1 2" key="1">
    <citation type="submission" date="2014-04" db="EMBL/GenBank/DDBJ databases">
        <authorList>
            <consortium name="DOE Joint Genome Institute"/>
            <person name="Kuo A."/>
            <person name="Girlanda M."/>
            <person name="Perotto S."/>
            <person name="Kohler A."/>
            <person name="Nagy L.G."/>
            <person name="Floudas D."/>
            <person name="Copeland A."/>
            <person name="Barry K.W."/>
            <person name="Cichocki N."/>
            <person name="Veneault-Fourrey C."/>
            <person name="LaButti K."/>
            <person name="Lindquist E.A."/>
            <person name="Lipzen A."/>
            <person name="Lundell T."/>
            <person name="Morin E."/>
            <person name="Murat C."/>
            <person name="Sun H."/>
            <person name="Tunlid A."/>
            <person name="Henrissat B."/>
            <person name="Grigoriev I.V."/>
            <person name="Hibbett D.S."/>
            <person name="Martin F."/>
            <person name="Nordberg H.P."/>
            <person name="Cantor M.N."/>
            <person name="Hua S.X."/>
        </authorList>
    </citation>
    <scope>NUCLEOTIDE SEQUENCE [LARGE SCALE GENOMIC DNA]</scope>
    <source>
        <strain evidence="1 2">MUT 4182</strain>
    </source>
</reference>
<dbReference type="HOGENOM" id="CLU_2795805_0_0_1"/>
<gene>
    <name evidence="1" type="ORF">M407DRAFT_241425</name>
</gene>
<organism evidence="1 2">
    <name type="scientific">Tulasnella calospora MUT 4182</name>
    <dbReference type="NCBI Taxonomy" id="1051891"/>
    <lineage>
        <taxon>Eukaryota</taxon>
        <taxon>Fungi</taxon>
        <taxon>Dikarya</taxon>
        <taxon>Basidiomycota</taxon>
        <taxon>Agaricomycotina</taxon>
        <taxon>Agaricomycetes</taxon>
        <taxon>Cantharellales</taxon>
        <taxon>Tulasnellaceae</taxon>
        <taxon>Tulasnella</taxon>
    </lineage>
</organism>
<dbReference type="AlphaFoldDB" id="A0A0C3MFP8"/>
<dbReference type="Proteomes" id="UP000054248">
    <property type="component" value="Unassembled WGS sequence"/>
</dbReference>
<keyword evidence="2" id="KW-1185">Reference proteome</keyword>
<name>A0A0C3MFP8_9AGAM</name>
<proteinExistence type="predicted"/>
<protein>
    <submittedName>
        <fullName evidence="1">Uncharacterized protein</fullName>
    </submittedName>
</protein>
<sequence length="68" mass="6886">MGFGEVNVGGRRCCRRSESPEAVGLGAGASSSSVSFASLVSWPGLVVFGQSATRRGGRRRGGREGGGN</sequence>
<reference evidence="2" key="2">
    <citation type="submission" date="2015-01" db="EMBL/GenBank/DDBJ databases">
        <title>Evolutionary Origins and Diversification of the Mycorrhizal Mutualists.</title>
        <authorList>
            <consortium name="DOE Joint Genome Institute"/>
            <consortium name="Mycorrhizal Genomics Consortium"/>
            <person name="Kohler A."/>
            <person name="Kuo A."/>
            <person name="Nagy L.G."/>
            <person name="Floudas D."/>
            <person name="Copeland A."/>
            <person name="Barry K.W."/>
            <person name="Cichocki N."/>
            <person name="Veneault-Fourrey C."/>
            <person name="LaButti K."/>
            <person name="Lindquist E.A."/>
            <person name="Lipzen A."/>
            <person name="Lundell T."/>
            <person name="Morin E."/>
            <person name="Murat C."/>
            <person name="Riley R."/>
            <person name="Ohm R."/>
            <person name="Sun H."/>
            <person name="Tunlid A."/>
            <person name="Henrissat B."/>
            <person name="Grigoriev I.V."/>
            <person name="Hibbett D.S."/>
            <person name="Martin F."/>
        </authorList>
    </citation>
    <scope>NUCLEOTIDE SEQUENCE [LARGE SCALE GENOMIC DNA]</scope>
    <source>
        <strain evidence="2">MUT 4182</strain>
    </source>
</reference>